<keyword evidence="3" id="KW-0690">Ribosome biogenesis</keyword>
<dbReference type="KEGG" id="mbr:MONBRDRAFT_33191"/>
<dbReference type="GeneID" id="5892790"/>
<evidence type="ECO:0000256" key="11">
    <source>
        <dbReference type="ARBA" id="ARBA00046256"/>
    </source>
</evidence>
<evidence type="ECO:0000256" key="2">
    <source>
        <dbReference type="ARBA" id="ARBA00004604"/>
    </source>
</evidence>
<dbReference type="GO" id="GO:0046872">
    <property type="term" value="F:metal ion binding"/>
    <property type="evidence" value="ECO:0007669"/>
    <property type="project" value="UniProtKB-KW"/>
</dbReference>
<evidence type="ECO:0000256" key="7">
    <source>
        <dbReference type="ARBA" id="ARBA00034334"/>
    </source>
</evidence>
<dbReference type="SMART" id="SM01411">
    <property type="entry name" value="Ephrin_rec_like"/>
    <property type="match status" value="3"/>
</dbReference>
<keyword evidence="5" id="KW-0408">Iron</keyword>
<dbReference type="GO" id="GO:0036139">
    <property type="term" value="F:peptidyl-histidine dioxygenase activity"/>
    <property type="evidence" value="ECO:0007669"/>
    <property type="project" value="UniProtKB-EC"/>
</dbReference>
<evidence type="ECO:0000256" key="3">
    <source>
        <dbReference type="ARBA" id="ARBA00022517"/>
    </source>
</evidence>
<dbReference type="GO" id="GO:0005730">
    <property type="term" value="C:nucleolus"/>
    <property type="evidence" value="ECO:0000318"/>
    <property type="project" value="GO_Central"/>
</dbReference>
<feature type="chain" id="PRO_5002745074" description="Ribosomal oxygenase 2" evidence="16">
    <location>
        <begin position="40"/>
        <end position="2348"/>
    </location>
</feature>
<evidence type="ECO:0000256" key="8">
    <source>
        <dbReference type="ARBA" id="ARBA00034359"/>
    </source>
</evidence>
<dbReference type="RefSeq" id="XP_001747551.1">
    <property type="nucleotide sequence ID" value="XM_001747499.1"/>
</dbReference>
<gene>
    <name evidence="18" type="ORF">MONBRDRAFT_33191</name>
</gene>
<evidence type="ECO:0000256" key="15">
    <source>
        <dbReference type="SAM" id="Phobius"/>
    </source>
</evidence>
<keyword evidence="15" id="KW-1133">Transmembrane helix</keyword>
<keyword evidence="15" id="KW-0472">Membrane</keyword>
<dbReference type="GO" id="GO:0042254">
    <property type="term" value="P:ribosome biogenesis"/>
    <property type="evidence" value="ECO:0007669"/>
    <property type="project" value="UniProtKB-KW"/>
</dbReference>
<keyword evidence="15" id="KW-0812">Transmembrane</keyword>
<evidence type="ECO:0000256" key="4">
    <source>
        <dbReference type="ARBA" id="ARBA00022723"/>
    </source>
</evidence>
<feature type="region of interest" description="Disordered" evidence="14">
    <location>
        <begin position="2282"/>
        <end position="2309"/>
    </location>
</feature>
<comment type="subcellular location">
    <subcellularLocation>
        <location evidence="2">Nucleus</location>
        <location evidence="2">Nucleolus</location>
    </subcellularLocation>
</comment>
<organism evidence="18 19">
    <name type="scientific">Monosiga brevicollis</name>
    <name type="common">Choanoflagellate</name>
    <dbReference type="NCBI Taxonomy" id="81824"/>
    <lineage>
        <taxon>Eukaryota</taxon>
        <taxon>Choanoflagellata</taxon>
        <taxon>Craspedida</taxon>
        <taxon>Salpingoecidae</taxon>
        <taxon>Monosiga</taxon>
    </lineage>
</organism>
<evidence type="ECO:0000256" key="12">
    <source>
        <dbReference type="ARBA" id="ARBA00047687"/>
    </source>
</evidence>
<comment type="catalytic activity">
    <reaction evidence="12">
        <text>L-histidyl-[ribosomal protein uL15] + 2-oxoglutarate + O2 = (3S)-3-hydroxy-L-histidyl-[ribosomal protein uL15] + succinate + CO2</text>
        <dbReference type="Rhea" id="RHEA:54024"/>
        <dbReference type="Rhea" id="RHEA-COMP:13760"/>
        <dbReference type="Rhea" id="RHEA-COMP:13761"/>
        <dbReference type="ChEBI" id="CHEBI:15379"/>
        <dbReference type="ChEBI" id="CHEBI:16526"/>
        <dbReference type="ChEBI" id="CHEBI:16810"/>
        <dbReference type="ChEBI" id="CHEBI:29979"/>
        <dbReference type="ChEBI" id="CHEBI:30031"/>
        <dbReference type="ChEBI" id="CHEBI:138021"/>
    </reaction>
</comment>
<evidence type="ECO:0000313" key="18">
    <source>
        <dbReference type="EMBL" id="EDQ87631.1"/>
    </source>
</evidence>
<feature type="compositionally biased region" description="Polar residues" evidence="14">
    <location>
        <begin position="2284"/>
        <end position="2293"/>
    </location>
</feature>
<keyword evidence="16" id="KW-0732">Signal</keyword>
<dbReference type="InterPro" id="IPR009030">
    <property type="entry name" value="Growth_fac_rcpt_cys_sf"/>
</dbReference>
<evidence type="ECO:0000259" key="17">
    <source>
        <dbReference type="PROSITE" id="PS51184"/>
    </source>
</evidence>
<dbReference type="PROSITE" id="PS51184">
    <property type="entry name" value="JMJC"/>
    <property type="match status" value="1"/>
</dbReference>
<evidence type="ECO:0000256" key="1">
    <source>
        <dbReference type="ARBA" id="ARBA00001954"/>
    </source>
</evidence>
<reference evidence="18 19" key="1">
    <citation type="journal article" date="2008" name="Nature">
        <title>The genome of the choanoflagellate Monosiga brevicollis and the origin of metazoans.</title>
        <authorList>
            <consortium name="JGI Sequencing"/>
            <person name="King N."/>
            <person name="Westbrook M.J."/>
            <person name="Young S.L."/>
            <person name="Kuo A."/>
            <person name="Abedin M."/>
            <person name="Chapman J."/>
            <person name="Fairclough S."/>
            <person name="Hellsten U."/>
            <person name="Isogai Y."/>
            <person name="Letunic I."/>
            <person name="Marr M."/>
            <person name="Pincus D."/>
            <person name="Putnam N."/>
            <person name="Rokas A."/>
            <person name="Wright K.J."/>
            <person name="Zuzow R."/>
            <person name="Dirks W."/>
            <person name="Good M."/>
            <person name="Goodstein D."/>
            <person name="Lemons D."/>
            <person name="Li W."/>
            <person name="Lyons J.B."/>
            <person name="Morris A."/>
            <person name="Nichols S."/>
            <person name="Richter D.J."/>
            <person name="Salamov A."/>
            <person name="Bork P."/>
            <person name="Lim W.A."/>
            <person name="Manning G."/>
            <person name="Miller W.T."/>
            <person name="McGinnis W."/>
            <person name="Shapiro H."/>
            <person name="Tjian R."/>
            <person name="Grigoriev I.V."/>
            <person name="Rokhsar D."/>
        </authorList>
    </citation>
    <scope>NUCLEOTIDE SEQUENCE [LARGE SCALE GENOMIC DNA]</scope>
    <source>
        <strain evidence="19">MX1 / ATCC 50154</strain>
    </source>
</reference>
<dbReference type="InterPro" id="IPR039994">
    <property type="entry name" value="NO66-like"/>
</dbReference>
<evidence type="ECO:0000256" key="16">
    <source>
        <dbReference type="SAM" id="SignalP"/>
    </source>
</evidence>
<dbReference type="GO" id="GO:0051864">
    <property type="term" value="F:histone H3K36 demethylase activity"/>
    <property type="evidence" value="ECO:0000318"/>
    <property type="project" value="GO_Central"/>
</dbReference>
<evidence type="ECO:0000256" key="10">
    <source>
        <dbReference type="ARBA" id="ARBA00034372"/>
    </source>
</evidence>
<dbReference type="PANTHER" id="PTHR13096:SF7">
    <property type="entry name" value="RIBOSOMAL OXYGENASE 2"/>
    <property type="match status" value="1"/>
</dbReference>
<dbReference type="GO" id="GO:0032453">
    <property type="term" value="F:histone H3K4 demethylase activity"/>
    <property type="evidence" value="ECO:0000318"/>
    <property type="project" value="GO_Central"/>
</dbReference>
<accession>A9V427</accession>
<evidence type="ECO:0000256" key="5">
    <source>
        <dbReference type="ARBA" id="ARBA00023004"/>
    </source>
</evidence>
<dbReference type="PANTHER" id="PTHR13096">
    <property type="entry name" value="MINA53 MYC INDUCED NUCLEAR ANTIGEN"/>
    <property type="match status" value="1"/>
</dbReference>
<proteinExistence type="inferred from homology"/>
<evidence type="ECO:0000256" key="9">
    <source>
        <dbReference type="ARBA" id="ARBA00034360"/>
    </source>
</evidence>
<evidence type="ECO:0000256" key="14">
    <source>
        <dbReference type="SAM" id="MobiDB-lite"/>
    </source>
</evidence>
<dbReference type="InterPro" id="IPR003347">
    <property type="entry name" value="JmjC_dom"/>
</dbReference>
<sequence length="2348" mass="256080">MTPTPTVGEARPVQKRLYTRLPALALLFYLLCLSPTAQGNDGLVTVLQPMNSRQIERTFQTQTRVVSRSGSDADAFLTQLRETEPLAQHMASLEAFGSIYRQAAGFPNAIKAMRLNQKYSTTPSWAELQNMSDVTSVVYKREFDRKAQPSALESLIESELGIDATVHAYFTPANAQTLEPHTDPYDVVVVQVANQKHWTLCLPQTDNATVSLSEADRAQLQEIKRSHLDGCTTYTMSMLQPMICRNVTLHQGDSMYLPKGVIHYAVTTDTPSAHLTIGLSRTGRTWLDVLTAQCQRTTLPSYVCHQYEALANAVGQTPEGLIWHELAVPGLATWREQLCASLSPLIMGEASYSLLSALSGIRFEQLQRSLGDRSGLYWPRQKLRQNLGALLQCAGNELVERVSSVRDTAMGMERSRRGTSWVAPCSSAGTCSSSGCDCDGSNCGGSVNCDSSCDSGCDQNCGCDGGTSCNAGYYQSGDTVDGVCVACTAGKAQSSSGQTSCSSCAQGKYASGTGNTACTSCSSGTYTDQTGQSSCKQAGTGYYVSDSDRTTRKACPVGKYSDVNTANSCKSCQSSPWPGKYQDSTAQSSCQTCPDGTYVTTTGATECIDQPAFSVTYEAYAKNITIKIDNSAQRWAKFRVTLGLWRDREYAYDDAVGYPLEVSADTSGSGYADISDHTFANLVPGQYYYLKVESQDKDASEYEDEAAEFNIVQTTCGCDQSDTTGPPIDVSATQHMGKIFFQWTDESYCEDGFIMRRDTNTFTSSYDVASSSACGTTHHPETIYDDAVISPEVDVGSAYSYCISAYSRTTVVWADNQQLDSRYESSQTCIDFKIKWEAMVKGSVNIGNDEFESVPVADTTIEWTLGGVLSGTTTTDSNGQYEIYIQTDLLSQKYEQMNISVSKQSEAVNHTYECDGLPCTSRTFLVEWLTFNTEADFTDVSAVPVYGYVYINGTESDSNPDGCGMNNAHVCFNSHYSHSAIVCAYTDATGYYVAPIPAGMVVYGTVDRTPDGTVDTLSLVGDVLAYSYFSISFDELSSESINFHDVTTRNVTLQVAGGKCNRTLGTSTLVFSLPTCTIQKEVPVRYETTLQMPATLWEVTYTGTLPDDDTDIGDMMINYFEAAGTLTQDADLSSDDTTVRWEYHSAATISVDIGSTLASSCDVHTINRDVISNVTVYVYEEYWNDQDDCTWVEGSLSVTNLLGESTAVADNLLAQSSITDAEYSRLVVCNTGCELELLYDDGDTSDTYTNARGELEIQTGEPELSSGEKEGVKYAKIFSASFTQSVYQPSTTYIPVVVLGSKIISDRFTMDFPEYFPLTIVYDPPGGESYAYYESAEASMTITHSEYKAFAGAYSEVAGGLSFGTSMETCVLMACVQWADYKTHVGVQTHIDTLESDLKGDRNADGSAVFTTTFSLKTSDYKGTPSDHLIITPSLVVRFADVRTISFNYTTCEASSSQDVQWSLNPRSATGAFSIKTYRFLQLEEIPTLQNNLALAQASYDALIAEGSTNDALINETLAKVEKLTEAIDGWTDIVDYIDNITAQAAAGNLTAQTNLMPTNLMQQARDFDMSLSSNAQASLEKNNAISFSGGGAKYSYETADEEESSKTTGHEFQLDWSTFVHADHDFEGATGGYIEGDLGAQGQNFRLNHTTRGTQTAERQGFELSDGDMGNEFLVEVYRDPYFNTLVFHTSAGSSSCLHESNTYALEQPRVQISREPTSAVLPSSKAFFTVYLMNDAISSATYELYVRNETGVSVAADGHPLFEPLLFEQMPGLGQYEQVIAIERYDMSRYTFDVVLGFRSRCESIEFLGRDDSAYELMQFSEVTLSVEFLQPCSQVDWTGTMSRESSFLVSIEENAEVFRITLTNPETSSRRWEDNARLEGVHLMYRRVGDVDWTYARNASGDILNFMYDESDYGYSSLNWAVDGVLDGEYELQTAAECTAAGLDPPDGINEVFSSIISGRIDREAPEIFSQPEPVDGVFSAGDVISVKMTEDILCSRPFLFYLSVDIDGLLQLGTNDVDIKCSGDTLSLSLYRHFSAATLAGTSVTVTITNLLDLAQNAADEISWTYEYEATTEDSTTVSVTVSQLVLTVAWNDTYADLSSVASIALAAEVASELATSLGISSARIAVTRFSDENNMTAADLVFLPPSTTTARRRRSEDLSSEALVFLLEQALQNGGNFSIVSADGNTYLETSSVIDTDTSTTEATTVTTTTTTTTFAAASALSQTWDSDVSAVFGLVVAVLAVQVLGFVGLYLYLKKRLGSKHSDAAALGRKKGHFALASQRQPVSTSRIESRPRLQESQMSGEGTYNLATSAKTTVQLIDNDNDYDFARNPSLSGRRLSVVEA</sequence>
<dbReference type="Gene3D" id="2.60.120.650">
    <property type="entry name" value="Cupin"/>
    <property type="match status" value="1"/>
</dbReference>
<dbReference type="SUPFAM" id="SSF51197">
    <property type="entry name" value="Clavaminate synthase-like"/>
    <property type="match status" value="1"/>
</dbReference>
<comment type="function">
    <text evidence="11">Oxygenase that can act as both a histone lysine demethylase and a ribosomal histidine hydroxylase. Is involved in the demethylation of trimethylated 'Lys-9' on histone H3 (H3K9me3), leading to an increase in ribosomal RNA expression. Also catalyzes the hydroxylation of 60S ribosomal protein L27a on 'His-39'. May play an important role in cell growth and survival. May be involved in ribosome biogenesis, most likely during the assembly process of pre-ribosomal particles.</text>
</comment>
<dbReference type="Gene3D" id="2.10.50.10">
    <property type="entry name" value="Tumor Necrosis Factor Receptor, subunit A, domain 2"/>
    <property type="match status" value="1"/>
</dbReference>
<comment type="cofactor">
    <cofactor evidence="1">
        <name>Fe(2+)</name>
        <dbReference type="ChEBI" id="CHEBI:29033"/>
    </cofactor>
</comment>
<keyword evidence="4" id="KW-0479">Metal-binding</keyword>
<dbReference type="Pfam" id="PF08007">
    <property type="entry name" value="JmjC_2"/>
    <property type="match status" value="1"/>
</dbReference>
<dbReference type="OMA" id="NTGCELE"/>
<keyword evidence="19" id="KW-1185">Reference proteome</keyword>
<comment type="similarity">
    <text evidence="6">Belongs to the ROX family. MINA53 subfamily.</text>
</comment>
<evidence type="ECO:0000256" key="6">
    <source>
        <dbReference type="ARBA" id="ARBA00034314"/>
    </source>
</evidence>
<dbReference type="Proteomes" id="UP000001357">
    <property type="component" value="Unassembled WGS sequence"/>
</dbReference>
<dbReference type="InParanoid" id="A9V427"/>
<dbReference type="EMBL" id="CH991558">
    <property type="protein sequence ID" value="EDQ87631.1"/>
    <property type="molecule type" value="Genomic_DNA"/>
</dbReference>
<feature type="transmembrane region" description="Helical" evidence="15">
    <location>
        <begin position="2236"/>
        <end position="2259"/>
    </location>
</feature>
<protein>
    <recommendedName>
        <fullName evidence="7">Ribosomal oxygenase 2</fullName>
    </recommendedName>
    <alternativeName>
        <fullName evidence="8">Bifunctional lysine-specific demethylase and histidyl-hydroxylase MINA</fullName>
    </alternativeName>
    <alternativeName>
        <fullName evidence="9">Histone lysine demethylase MINA</fullName>
    </alternativeName>
    <alternativeName>
        <fullName evidence="10">MYC-induced nuclear antigen</fullName>
    </alternativeName>
</protein>
<feature type="domain" description="JmjC" evidence="17">
    <location>
        <begin position="123"/>
        <end position="298"/>
    </location>
</feature>
<evidence type="ECO:0000313" key="19">
    <source>
        <dbReference type="Proteomes" id="UP000001357"/>
    </source>
</evidence>
<dbReference type="SUPFAM" id="SSF57184">
    <property type="entry name" value="Growth factor receptor domain"/>
    <property type="match status" value="1"/>
</dbReference>
<evidence type="ECO:0000256" key="13">
    <source>
        <dbReference type="ARBA" id="ARBA00049465"/>
    </source>
</evidence>
<name>A9V427_MONBE</name>
<comment type="catalytic activity">
    <reaction evidence="13">
        <text>L-histidyl-[protein] + 2-oxoglutarate + O2 = (3S)-3-hydroxy-L-histidyl-[protein] + succinate + CO2</text>
        <dbReference type="Rhea" id="RHEA:54256"/>
        <dbReference type="Rhea" id="RHEA-COMP:9745"/>
        <dbReference type="Rhea" id="RHEA-COMP:13840"/>
        <dbReference type="ChEBI" id="CHEBI:15379"/>
        <dbReference type="ChEBI" id="CHEBI:16526"/>
        <dbReference type="ChEBI" id="CHEBI:16810"/>
        <dbReference type="ChEBI" id="CHEBI:29979"/>
        <dbReference type="ChEBI" id="CHEBI:30031"/>
        <dbReference type="ChEBI" id="CHEBI:138021"/>
        <dbReference type="EC" id="1.14.11.79"/>
    </reaction>
</comment>
<feature type="signal peptide" evidence="16">
    <location>
        <begin position="1"/>
        <end position="39"/>
    </location>
</feature>